<sequence length="144" mass="14603">MMAIRRIRLGGITVWPVAAVADPVLRKDEVAIDTDTGVIKVGDGETAFSGLPAAGNADVSVKWGDIDDKPAVIAAGANAAAARAAIGAAAATDIPSLDGVPVIVEVPEAADAAGTPGQIAFDAQHLYVCVAADTWVRAELTDTW</sequence>
<dbReference type="Pfam" id="PF18454">
    <property type="entry name" value="Mtd_N"/>
    <property type="match status" value="1"/>
</dbReference>
<evidence type="ECO:0000259" key="1">
    <source>
        <dbReference type="Pfam" id="PF18454"/>
    </source>
</evidence>
<reference evidence="2 3" key="1">
    <citation type="journal article" date="2011" name="PLoS ONE">
        <title>Expanding the diversity of mycobacteriophages: insights into genome architecture and evolution.</title>
        <authorList>
            <person name="Pope W.H."/>
            <person name="Jacobs-Sera D."/>
            <person name="Russell D.A."/>
            <person name="Peebles C.L."/>
            <person name="Al-Atrache Z."/>
            <person name="Alcoser T.A."/>
            <person name="Alexander L.M."/>
            <person name="Alfano M.B."/>
            <person name="Alford S.T."/>
            <person name="Amy N.E."/>
            <person name="Anderson M.D."/>
            <person name="Anderson A.G."/>
            <person name="Ang A.A."/>
            <person name="Ares M.Jr."/>
            <person name="Barber A.J."/>
            <person name="Barker L.P."/>
            <person name="Barrett J.M."/>
            <person name="Barshop W.D."/>
            <person name="Bauerle C.M."/>
            <person name="Bayles I.M."/>
            <person name="Belfield K.L."/>
            <person name="Best A.A."/>
            <person name="Borjon A.Jr."/>
            <person name="Bowman C.A."/>
            <person name="Boyer C.A."/>
            <person name="Bradley K.W."/>
            <person name="Bradley V.A."/>
            <person name="Broadway L.N."/>
            <person name="Budwal K."/>
            <person name="Busby K.N."/>
            <person name="Campbell I.W."/>
            <person name="Campbell A.M."/>
            <person name="Carey A."/>
            <person name="Caruso S.M."/>
            <person name="Chew R.D."/>
            <person name="Cockburn C.L."/>
            <person name="Cohen L.B."/>
            <person name="Corajod J.M."/>
            <person name="Cresawn S.G."/>
            <person name="Davis K.R."/>
            <person name="Deng L."/>
            <person name="Denver D.R."/>
            <person name="Dixon B.R."/>
            <person name="Ekram S."/>
            <person name="Elgin S.C."/>
            <person name="Engelsen A.E."/>
            <person name="English B.E."/>
            <person name="Erb M.L."/>
            <person name="Estrada C."/>
            <person name="Filliger L.Z."/>
            <person name="Findley A.M."/>
            <person name="Forbes L."/>
            <person name="Forsyth M.H."/>
            <person name="Fox T.M."/>
            <person name="Fritz M.J."/>
            <person name="Garcia R."/>
            <person name="George Z.D."/>
            <person name="Georges A.E."/>
            <person name="Gissendanner C.R."/>
            <person name="Goff S."/>
            <person name="Goldstein R."/>
            <person name="Gordon K.C."/>
            <person name="Green R.D."/>
            <person name="Guerra S.L."/>
            <person name="Guiney-Olsen K.R."/>
            <person name="Guiza B.G."/>
            <person name="Haghighat L."/>
            <person name="Hagopian G.V."/>
            <person name="Harmon C.J."/>
            <person name="Harmson J.S."/>
            <person name="Hartzog G.A."/>
            <person name="Harvey S.E."/>
            <person name="He S."/>
            <person name="He K.J."/>
            <person name="Healy K.E."/>
            <person name="Higinbotham E.R."/>
            <person name="Hildebrandt E.N."/>
            <person name="Ho J.H."/>
            <person name="Hogan G.M."/>
            <person name="Hohenstein V.G."/>
            <person name="Holz N.A."/>
            <person name="Huang V.J."/>
            <person name="Hufford E.L."/>
            <person name="Hynes P.M."/>
            <person name="Jackson A.S."/>
            <person name="Jansen E.C."/>
            <person name="Jarvik J."/>
            <person name="Jasinto P.G."/>
            <person name="Jordan T.C."/>
            <person name="Kasza T."/>
            <person name="Katelyn M.A."/>
            <person name="Kelsey J.S."/>
            <person name="Kerrigan L.A."/>
            <person name="Khaw D."/>
            <person name="Kim J."/>
            <person name="Knutter J.Z."/>
            <person name="Ko C.C."/>
            <person name="Larkin G.V."/>
            <person name="Laroche J.R."/>
            <person name="Latif A."/>
            <person name="Leuba K.D."/>
            <person name="Leuba S.I."/>
            <person name="Lewis L.O."/>
            <person name="Loesser-Casey K.E."/>
            <person name="Long C.A."/>
            <person name="Lopez A.J."/>
            <person name="Lowery N."/>
            <person name="Lu T.Q."/>
            <person name="Mac V."/>
            <person name="Masters I.R."/>
            <person name="McCloud J.J."/>
            <person name="McDonough M.J."/>
            <person name="Medenbach A.J."/>
            <person name="Menon A."/>
            <person name="Miller R."/>
            <person name="Morgan B.K."/>
            <person name="Ng P.C."/>
            <person name="Nguyen E."/>
            <person name="Nguyen K.T."/>
            <person name="Nguyen E.T."/>
            <person name="Nicholson K.M."/>
            <person name="Parnell L.A."/>
            <person name="Peirce C.E."/>
            <person name="Perz A.M."/>
            <person name="Peterson L.J."/>
            <person name="Pferdehirt R.E."/>
            <person name="Philip S.V."/>
            <person name="Pogliano K."/>
            <person name="Pogliano J."/>
            <person name="Polley T."/>
            <person name="Puopolo E.J."/>
            <person name="Rabinowitz H.S."/>
            <person name="Resiss M.J."/>
            <person name="Rhyan C.N."/>
            <person name="Robinson Y.M."/>
            <person name="Rodriguez L.L."/>
            <person name="Rose A.C."/>
            <person name="Rubin J.D."/>
            <person name="Ruby J.A."/>
            <person name="Saha M.S."/>
            <person name="Sandoz J.W."/>
            <person name="Savitskaya J."/>
            <person name="Schipper D.J."/>
            <person name="Schnitzler C.E."/>
            <person name="Schott A.R."/>
            <person name="Segal J.B."/>
            <person name="Shaffer C.D."/>
            <person name="Sheldon K.E."/>
            <person name="Shepard E.M."/>
            <person name="Shepardson J.W."/>
            <person name="Shroff M.K."/>
            <person name="Simmons J.M."/>
            <person name="Simms E.F."/>
            <person name="Simpson B.M."/>
            <person name="Sinclair K.M."/>
            <person name="Sjoholm R.L."/>
            <person name="Slette I.J."/>
            <person name="Spaulding B.C."/>
            <person name="Straub C.L."/>
            <person name="Stukey J."/>
            <person name="Sughrue T."/>
            <person name="Tang T.Y."/>
            <person name="Tatyana L.M."/>
            <person name="Taylor S.B."/>
            <person name="Taylor B.J."/>
            <person name="Temple L.M."/>
            <person name="Thompson J.V."/>
            <person name="Tokarz M.P."/>
            <person name="Trapani S.E."/>
            <person name="Troum A.P."/>
            <person name="Tsay J."/>
            <person name="Tubbs A.T."/>
            <person name="Walton J.M."/>
            <person name="Wang D.H."/>
            <person name="Wang H."/>
            <person name="Warner J.R."/>
            <person name="Weisser E.G."/>
            <person name="Wendler S.C."/>
            <person name="Weston-Hafer K.A."/>
            <person name="Whelan H.M."/>
            <person name="Williamson K.E."/>
            <person name="Willis A.N."/>
            <person name="Wirtshafter H.S."/>
            <person name="Wong T.W."/>
            <person name="Wu P."/>
            <person name="Yang Y."/>
            <person name="Yee B.C."/>
            <person name="Zaidins D.A."/>
            <person name="Zhang B."/>
            <person name="Zuniga M.Y."/>
            <person name="Hendrix R.W."/>
            <person name="Hatfull G.F."/>
        </authorList>
    </citation>
    <scope>NUCLEOTIDE SEQUENCE [LARGE SCALE GENOMIC DNA]</scope>
</reference>
<gene>
    <name evidence="2" type="primary">5</name>
    <name evidence="2" type="ORF">ISLAND3_5</name>
</gene>
<dbReference type="InterPro" id="IPR041352">
    <property type="entry name" value="Mtd_N"/>
</dbReference>
<name>E0YQ05_9CAUD</name>
<organism evidence="2 3">
    <name type="scientific">Mycobacterium phage Island3</name>
    <dbReference type="NCBI Taxonomy" id="861048"/>
    <lineage>
        <taxon>Viruses</taxon>
        <taxon>Duplodnaviria</taxon>
        <taxon>Heunggongvirae</taxon>
        <taxon>Uroviricota</taxon>
        <taxon>Caudoviricetes</taxon>
        <taxon>Chebruvirinae</taxon>
        <taxon>Brujitavirus</taxon>
        <taxon>Brujitavirus brujita</taxon>
    </lineage>
</organism>
<evidence type="ECO:0000313" key="3">
    <source>
        <dbReference type="Proteomes" id="UP000000526"/>
    </source>
</evidence>
<accession>E0YQ05</accession>
<proteinExistence type="predicted"/>
<evidence type="ECO:0000313" key="2">
    <source>
        <dbReference type="EMBL" id="ADL71189.1"/>
    </source>
</evidence>
<dbReference type="SUPFAM" id="SSF69349">
    <property type="entry name" value="Phage fibre proteins"/>
    <property type="match status" value="1"/>
</dbReference>
<dbReference type="Proteomes" id="UP000000526">
    <property type="component" value="Segment"/>
</dbReference>
<protein>
    <recommendedName>
        <fullName evidence="1">Major tropism determinant N-terminal domain-containing protein</fullName>
    </recommendedName>
</protein>
<feature type="domain" description="Major tropism determinant N-terminal" evidence="1">
    <location>
        <begin position="21"/>
        <end position="46"/>
    </location>
</feature>
<dbReference type="EMBL" id="HM152765">
    <property type="protein sequence ID" value="ADL71189.1"/>
    <property type="molecule type" value="Genomic_DNA"/>
</dbReference>